<keyword evidence="1" id="KW-0472">Membrane</keyword>
<proteinExistence type="predicted"/>
<evidence type="ECO:0008006" key="4">
    <source>
        <dbReference type="Google" id="ProtNLM"/>
    </source>
</evidence>
<gene>
    <name evidence="2" type="ORF">SAMN06265795_103106</name>
</gene>
<keyword evidence="1" id="KW-1133">Transmembrane helix</keyword>
<keyword evidence="3" id="KW-1185">Reference proteome</keyword>
<organism evidence="2 3">
    <name type="scientific">Noviherbaspirillum humi</name>
    <dbReference type="NCBI Taxonomy" id="1688639"/>
    <lineage>
        <taxon>Bacteria</taxon>
        <taxon>Pseudomonadati</taxon>
        <taxon>Pseudomonadota</taxon>
        <taxon>Betaproteobacteria</taxon>
        <taxon>Burkholderiales</taxon>
        <taxon>Oxalobacteraceae</taxon>
        <taxon>Noviherbaspirillum</taxon>
    </lineage>
</organism>
<accession>A0A239F086</accession>
<evidence type="ECO:0000256" key="1">
    <source>
        <dbReference type="SAM" id="Phobius"/>
    </source>
</evidence>
<dbReference type="Proteomes" id="UP000198284">
    <property type="component" value="Unassembled WGS sequence"/>
</dbReference>
<protein>
    <recommendedName>
        <fullName evidence="4">AI-2E family transporter</fullName>
    </recommendedName>
</protein>
<keyword evidence="1" id="KW-0812">Transmembrane</keyword>
<evidence type="ECO:0000313" key="3">
    <source>
        <dbReference type="Proteomes" id="UP000198284"/>
    </source>
</evidence>
<dbReference type="EMBL" id="FZOT01000003">
    <property type="protein sequence ID" value="SNS50245.1"/>
    <property type="molecule type" value="Genomic_DNA"/>
</dbReference>
<evidence type="ECO:0000313" key="2">
    <source>
        <dbReference type="EMBL" id="SNS50245.1"/>
    </source>
</evidence>
<dbReference type="AlphaFoldDB" id="A0A239F086"/>
<name>A0A239F086_9BURK</name>
<reference evidence="2 3" key="1">
    <citation type="submission" date="2017-06" db="EMBL/GenBank/DDBJ databases">
        <authorList>
            <person name="Kim H.J."/>
            <person name="Triplett B.A."/>
        </authorList>
    </citation>
    <scope>NUCLEOTIDE SEQUENCE [LARGE SCALE GENOMIC DNA]</scope>
    <source>
        <strain evidence="2 3">U15</strain>
    </source>
</reference>
<feature type="transmembrane region" description="Helical" evidence="1">
    <location>
        <begin position="20"/>
        <end position="43"/>
    </location>
</feature>
<sequence length="73" mass="7729">MLFAADHFVRPNLIGNATRLPFLAVLFGILGGVETFGLVRLFIGPAIMALAITLWREASSAGTPGTGENTPMQ</sequence>